<sequence>MAHMTNPLATAAQLTDCCARGARRLSPDLLDAVFFATQRLTQAAGLLLELPQSTTAQANVLLARYWVAAPDFVWEEREEGETGGVNNNKTEVADEYCHVSAAALYLVAKIGAHPRSARDVAHVYAYLRNSDNDDDNDKNNDNDNDDKPAFYLTDAAYNAFHTRVLAAEAHLLCALAFDTHVALPHPLAVTYLQALEVVGGAGNPAQRRRGTAVARRALAYLTTALLSPQLLYVTHQPHELAVAAAYLAARDPDVEDGGGEEGGAERVRLPDGPWWEVFDADRETLGFLAVALRSVAAWAAVQCAQTPALVFARHFVPTRARVAAAQARQAVAEESG</sequence>
<dbReference type="Gene3D" id="1.10.472.10">
    <property type="entry name" value="Cyclin-like"/>
    <property type="match status" value="2"/>
</dbReference>
<evidence type="ECO:0000313" key="1">
    <source>
        <dbReference type="EMBL" id="OAA57042.1"/>
    </source>
</evidence>
<dbReference type="SUPFAM" id="SSF47954">
    <property type="entry name" value="Cyclin-like"/>
    <property type="match status" value="2"/>
</dbReference>
<dbReference type="OrthoDB" id="10264655at2759"/>
<proteinExistence type="predicted"/>
<protein>
    <submittedName>
        <fullName evidence="1">Cyclin domain containing protein</fullName>
    </submittedName>
</protein>
<evidence type="ECO:0000313" key="2">
    <source>
        <dbReference type="Proteomes" id="UP000076874"/>
    </source>
</evidence>
<dbReference type="Proteomes" id="UP000076874">
    <property type="component" value="Unassembled WGS sequence"/>
</dbReference>
<dbReference type="PANTHER" id="PTHR10026">
    <property type="entry name" value="CYCLIN"/>
    <property type="match status" value="1"/>
</dbReference>
<gene>
    <name evidence="1" type="ORF">SPI_07423</name>
</gene>
<comment type="caution">
    <text evidence="1">The sequence shown here is derived from an EMBL/GenBank/DDBJ whole genome shotgun (WGS) entry which is preliminary data.</text>
</comment>
<dbReference type="EMBL" id="AZHD01000015">
    <property type="protein sequence ID" value="OAA57042.1"/>
    <property type="molecule type" value="Genomic_DNA"/>
</dbReference>
<keyword evidence="2" id="KW-1185">Reference proteome</keyword>
<dbReference type="InterPro" id="IPR043198">
    <property type="entry name" value="Cyclin/Ssn8"/>
</dbReference>
<dbReference type="GO" id="GO:0006357">
    <property type="term" value="P:regulation of transcription by RNA polymerase II"/>
    <property type="evidence" value="ECO:0007669"/>
    <property type="project" value="InterPro"/>
</dbReference>
<accession>A0A167PUN9</accession>
<reference evidence="1 2" key="1">
    <citation type="journal article" date="2016" name="Genome Biol. Evol.">
        <title>Divergent and convergent evolution of fungal pathogenicity.</title>
        <authorList>
            <person name="Shang Y."/>
            <person name="Xiao G."/>
            <person name="Zheng P."/>
            <person name="Cen K."/>
            <person name="Zhan S."/>
            <person name="Wang C."/>
        </authorList>
    </citation>
    <scope>NUCLEOTIDE SEQUENCE [LARGE SCALE GENOMIC DNA]</scope>
    <source>
        <strain evidence="1 2">RCEF 264</strain>
    </source>
</reference>
<name>A0A167PUN9_9HYPO</name>
<dbReference type="GO" id="GO:0016538">
    <property type="term" value="F:cyclin-dependent protein serine/threonine kinase regulator activity"/>
    <property type="evidence" value="ECO:0007669"/>
    <property type="project" value="InterPro"/>
</dbReference>
<dbReference type="InterPro" id="IPR036915">
    <property type="entry name" value="Cyclin-like_sf"/>
</dbReference>
<dbReference type="STRING" id="1081102.A0A167PUN9"/>
<organism evidence="1 2">
    <name type="scientific">Niveomyces insectorum RCEF 264</name>
    <dbReference type="NCBI Taxonomy" id="1081102"/>
    <lineage>
        <taxon>Eukaryota</taxon>
        <taxon>Fungi</taxon>
        <taxon>Dikarya</taxon>
        <taxon>Ascomycota</taxon>
        <taxon>Pezizomycotina</taxon>
        <taxon>Sordariomycetes</taxon>
        <taxon>Hypocreomycetidae</taxon>
        <taxon>Hypocreales</taxon>
        <taxon>Cordycipitaceae</taxon>
        <taxon>Niveomyces</taxon>
    </lineage>
</organism>
<dbReference type="AlphaFoldDB" id="A0A167PUN9"/>